<feature type="transmembrane region" description="Helical" evidence="1">
    <location>
        <begin position="71"/>
        <end position="91"/>
    </location>
</feature>
<dbReference type="Proteomes" id="UP000636010">
    <property type="component" value="Unassembled WGS sequence"/>
</dbReference>
<dbReference type="Pfam" id="PF03203">
    <property type="entry name" value="MerC"/>
    <property type="match status" value="1"/>
</dbReference>
<proteinExistence type="predicted"/>
<organism evidence="2 3">
    <name type="scientific">Marivirga lumbricoides</name>
    <dbReference type="NCBI Taxonomy" id="1046115"/>
    <lineage>
        <taxon>Bacteria</taxon>
        <taxon>Pseudomonadati</taxon>
        <taxon>Bacteroidota</taxon>
        <taxon>Cytophagia</taxon>
        <taxon>Cytophagales</taxon>
        <taxon>Marivirgaceae</taxon>
        <taxon>Marivirga</taxon>
    </lineage>
</organism>
<accession>A0ABQ1N5D8</accession>
<dbReference type="EMBL" id="BMEC01000020">
    <property type="protein sequence ID" value="GGC54593.1"/>
    <property type="molecule type" value="Genomic_DNA"/>
</dbReference>
<sequence length="138" mass="15797">MITLLNKKSDQLGMISSTLCIFHCLITYLILAAYPALFSTSNQSFRLWGYVDFLLLGVSYLAVFRTIQQSNIIWIKISLLVTIVLLTFFIINERFGGIEFPIDMMYFPALAMIILHLVNLRKCRCKAGCCEKIQVSMK</sequence>
<keyword evidence="1" id="KW-0812">Transmembrane</keyword>
<feature type="transmembrane region" description="Helical" evidence="1">
    <location>
        <begin position="97"/>
        <end position="118"/>
    </location>
</feature>
<evidence type="ECO:0000256" key="1">
    <source>
        <dbReference type="SAM" id="Phobius"/>
    </source>
</evidence>
<protein>
    <recommendedName>
        <fullName evidence="4">MerC domain-containing protein</fullName>
    </recommendedName>
</protein>
<evidence type="ECO:0000313" key="3">
    <source>
        <dbReference type="Proteomes" id="UP000636010"/>
    </source>
</evidence>
<dbReference type="InterPro" id="IPR004891">
    <property type="entry name" value="Mercury-R_MerC"/>
</dbReference>
<keyword evidence="3" id="KW-1185">Reference proteome</keyword>
<evidence type="ECO:0008006" key="4">
    <source>
        <dbReference type="Google" id="ProtNLM"/>
    </source>
</evidence>
<keyword evidence="1" id="KW-0472">Membrane</keyword>
<name>A0ABQ1N5D8_9BACT</name>
<feature type="transmembrane region" description="Helical" evidence="1">
    <location>
        <begin position="12"/>
        <end position="35"/>
    </location>
</feature>
<reference evidence="3" key="1">
    <citation type="journal article" date="2019" name="Int. J. Syst. Evol. Microbiol.">
        <title>The Global Catalogue of Microorganisms (GCM) 10K type strain sequencing project: providing services to taxonomists for standard genome sequencing and annotation.</title>
        <authorList>
            <consortium name="The Broad Institute Genomics Platform"/>
            <consortium name="The Broad Institute Genome Sequencing Center for Infectious Disease"/>
            <person name="Wu L."/>
            <person name="Ma J."/>
        </authorList>
    </citation>
    <scope>NUCLEOTIDE SEQUENCE [LARGE SCALE GENOMIC DNA]</scope>
    <source>
        <strain evidence="3">CGMCC 1.10832</strain>
    </source>
</reference>
<evidence type="ECO:0000313" key="2">
    <source>
        <dbReference type="EMBL" id="GGC54593.1"/>
    </source>
</evidence>
<feature type="transmembrane region" description="Helical" evidence="1">
    <location>
        <begin position="47"/>
        <end position="64"/>
    </location>
</feature>
<keyword evidence="1" id="KW-1133">Transmembrane helix</keyword>
<gene>
    <name evidence="2" type="ORF">GCM10011506_45300</name>
</gene>
<comment type="caution">
    <text evidence="2">The sequence shown here is derived from an EMBL/GenBank/DDBJ whole genome shotgun (WGS) entry which is preliminary data.</text>
</comment>